<sequence length="414" mass="45291">MSTSTAGTATKRRRVDTAGNAEVSASTVSQPPATGSMPPGVPAGDESTSGVPKDVPKEWGPLFKQSPPLVAPPLPALKEMGRLYSLSLSGYREHCKAHQRRIAGKERFTELSQKEEIPAETLAALKGPVFTFPPGFVADDDMRVSSAQEEYLAALKAARQAAVKYIVACHASNVDFSAVEMKGQARLEGLSADLTQYSDRILTDAGSSTTLWAPFVEAVVRVLGEQMAAIRVEVICKDVADKEEASRKSAALATAQAEAETAQGTKSVDDLRSKDQSSERRQRKRRRKGRKEGQRSQRERGCTVDGELVTEGVRAACHSQSKSPLTTTSVPVPELQHVVSSWRFPPDVPFHRLKPASYPVLFFSASQTLQQRFVTSRMSVLFYETRLTNQAFHNLTEVTLSYAQVKMFALNTKF</sequence>
<organism evidence="1 2">
    <name type="scientific">Artomyces pyxidatus</name>
    <dbReference type="NCBI Taxonomy" id="48021"/>
    <lineage>
        <taxon>Eukaryota</taxon>
        <taxon>Fungi</taxon>
        <taxon>Dikarya</taxon>
        <taxon>Basidiomycota</taxon>
        <taxon>Agaricomycotina</taxon>
        <taxon>Agaricomycetes</taxon>
        <taxon>Russulales</taxon>
        <taxon>Auriscalpiaceae</taxon>
        <taxon>Artomyces</taxon>
    </lineage>
</organism>
<reference evidence="1" key="2">
    <citation type="journal article" date="2022" name="New Phytol.">
        <title>Evolutionary transition to the ectomycorrhizal habit in the genomes of a hyperdiverse lineage of mushroom-forming fungi.</title>
        <authorList>
            <person name="Looney B."/>
            <person name="Miyauchi S."/>
            <person name="Morin E."/>
            <person name="Drula E."/>
            <person name="Courty P.E."/>
            <person name="Kohler A."/>
            <person name="Kuo A."/>
            <person name="LaButti K."/>
            <person name="Pangilinan J."/>
            <person name="Lipzen A."/>
            <person name="Riley R."/>
            <person name="Andreopoulos W."/>
            <person name="He G."/>
            <person name="Johnson J."/>
            <person name="Nolan M."/>
            <person name="Tritt A."/>
            <person name="Barry K.W."/>
            <person name="Grigoriev I.V."/>
            <person name="Nagy L.G."/>
            <person name="Hibbett D."/>
            <person name="Henrissat B."/>
            <person name="Matheny P.B."/>
            <person name="Labbe J."/>
            <person name="Martin F.M."/>
        </authorList>
    </citation>
    <scope>NUCLEOTIDE SEQUENCE</scope>
    <source>
        <strain evidence="1">HHB10654</strain>
    </source>
</reference>
<feature type="non-terminal residue" evidence="1">
    <location>
        <position position="414"/>
    </location>
</feature>
<reference evidence="1" key="1">
    <citation type="submission" date="2021-03" db="EMBL/GenBank/DDBJ databases">
        <authorList>
            <consortium name="DOE Joint Genome Institute"/>
            <person name="Ahrendt S."/>
            <person name="Looney B.P."/>
            <person name="Miyauchi S."/>
            <person name="Morin E."/>
            <person name="Drula E."/>
            <person name="Courty P.E."/>
            <person name="Chicoki N."/>
            <person name="Fauchery L."/>
            <person name="Kohler A."/>
            <person name="Kuo A."/>
            <person name="Labutti K."/>
            <person name="Pangilinan J."/>
            <person name="Lipzen A."/>
            <person name="Riley R."/>
            <person name="Andreopoulos W."/>
            <person name="He G."/>
            <person name="Johnson J."/>
            <person name="Barry K.W."/>
            <person name="Grigoriev I.V."/>
            <person name="Nagy L."/>
            <person name="Hibbett D."/>
            <person name="Henrissat B."/>
            <person name="Matheny P.B."/>
            <person name="Labbe J."/>
            <person name="Martin F."/>
        </authorList>
    </citation>
    <scope>NUCLEOTIDE SEQUENCE</scope>
    <source>
        <strain evidence="1">HHB10654</strain>
    </source>
</reference>
<protein>
    <submittedName>
        <fullName evidence="1">Uncharacterized protein</fullName>
    </submittedName>
</protein>
<dbReference type="Proteomes" id="UP000814140">
    <property type="component" value="Unassembled WGS sequence"/>
</dbReference>
<proteinExistence type="predicted"/>
<name>A0ACB8TAR2_9AGAM</name>
<dbReference type="EMBL" id="MU277194">
    <property type="protein sequence ID" value="KAI0065893.1"/>
    <property type="molecule type" value="Genomic_DNA"/>
</dbReference>
<evidence type="ECO:0000313" key="1">
    <source>
        <dbReference type="EMBL" id="KAI0065893.1"/>
    </source>
</evidence>
<comment type="caution">
    <text evidence="1">The sequence shown here is derived from an EMBL/GenBank/DDBJ whole genome shotgun (WGS) entry which is preliminary data.</text>
</comment>
<keyword evidence="2" id="KW-1185">Reference proteome</keyword>
<evidence type="ECO:0000313" key="2">
    <source>
        <dbReference type="Proteomes" id="UP000814140"/>
    </source>
</evidence>
<accession>A0ACB8TAR2</accession>
<gene>
    <name evidence="1" type="ORF">BV25DRAFT_1797876</name>
</gene>